<dbReference type="Proteomes" id="UP000007963">
    <property type="component" value="Unassembled WGS sequence"/>
</dbReference>
<proteinExistence type="inferred from homology"/>
<dbReference type="RefSeq" id="XP_001217678.1">
    <property type="nucleotide sequence ID" value="XM_001217677.1"/>
</dbReference>
<evidence type="ECO:0000256" key="2">
    <source>
        <dbReference type="ARBA" id="ARBA00007282"/>
    </source>
</evidence>
<dbReference type="HOGENOM" id="CLU_032731_0_1_1"/>
<evidence type="ECO:0000313" key="9">
    <source>
        <dbReference type="EMBL" id="EAU30193.1"/>
    </source>
</evidence>
<dbReference type="GO" id="GO:0006629">
    <property type="term" value="P:lipid metabolic process"/>
    <property type="evidence" value="ECO:0007669"/>
    <property type="project" value="InterPro"/>
</dbReference>
<evidence type="ECO:0000256" key="1">
    <source>
        <dbReference type="ARBA" id="ARBA00004141"/>
    </source>
</evidence>
<accession>Q0CB78</accession>
<name>Q0CB78_ASPTN</name>
<dbReference type="GeneID" id="4354044"/>
<evidence type="ECO:0000313" key="10">
    <source>
        <dbReference type="Proteomes" id="UP000007963"/>
    </source>
</evidence>
<dbReference type="GO" id="GO:0016020">
    <property type="term" value="C:membrane"/>
    <property type="evidence" value="ECO:0007669"/>
    <property type="project" value="UniProtKB-SubCell"/>
</dbReference>
<dbReference type="GO" id="GO:0008374">
    <property type="term" value="F:O-acyltransferase activity"/>
    <property type="evidence" value="ECO:0007669"/>
    <property type="project" value="InterPro"/>
</dbReference>
<sequence>MGLSLFSKAILICFAQSVPPSLLLLLTPKRSYIRPIYLIFSLCFAYEFFLVSKGISVSPVRYSKAGSQIFVAVIQATNVLVINPLDRDDLVRGGIVTNSESIFAQTWHTSTSVFFALRGINTAWRVKNIPEHPKFLTEQAKPRIPRTSFLVRQAFILAWEYLVLDVLYFLSLQDDSPQVPLADFKYFNVGAAAWGQRVAVSLITWFWVARVLIDSIYRAGALVAVGLCGDAPEDWPPLFGSMWDAYTLRNFWGKFWHQFLRWPFTSMSNYITRDLLGLPRPSIIERYTNVLIVFLLSGWIHVMTDSMQGVPPSDSGAMVFFPLFTLGFMIEDGVQHIWKTWKVSGESGKSSTGPRLWQRVLGLVWVMTWISVTSPRYLVPTQLQPKENRWMVPISVVQWIGVPAGLAGIVAGGLGVMFGFGTEI</sequence>
<feature type="domain" description="Wax synthase" evidence="8">
    <location>
        <begin position="235"/>
        <end position="322"/>
    </location>
</feature>
<gene>
    <name evidence="9" type="ORF">ATEG_09056</name>
</gene>
<evidence type="ECO:0000256" key="5">
    <source>
        <dbReference type="ARBA" id="ARBA00022989"/>
    </source>
</evidence>
<dbReference type="PANTHER" id="PTHR31595:SF27">
    <property type="entry name" value="WAX SYNTHASE DOMAIN-CONTAINING PROTEIN-RELATED"/>
    <property type="match status" value="1"/>
</dbReference>
<feature type="transmembrane region" description="Helical" evidence="7">
    <location>
        <begin position="31"/>
        <end position="51"/>
    </location>
</feature>
<evidence type="ECO:0000256" key="3">
    <source>
        <dbReference type="ARBA" id="ARBA00022679"/>
    </source>
</evidence>
<comment type="subcellular location">
    <subcellularLocation>
        <location evidence="1">Membrane</location>
        <topology evidence="1">Multi-pass membrane protein</topology>
    </subcellularLocation>
</comment>
<dbReference type="InterPro" id="IPR044851">
    <property type="entry name" value="Wax_synthase"/>
</dbReference>
<dbReference type="VEuPathDB" id="FungiDB:ATEG_09056"/>
<dbReference type="OrthoDB" id="1077582at2759"/>
<dbReference type="EMBL" id="CH476607">
    <property type="protein sequence ID" value="EAU30193.1"/>
    <property type="molecule type" value="Genomic_DNA"/>
</dbReference>
<organism evidence="9 10">
    <name type="scientific">Aspergillus terreus (strain NIH 2624 / FGSC A1156)</name>
    <dbReference type="NCBI Taxonomy" id="341663"/>
    <lineage>
        <taxon>Eukaryota</taxon>
        <taxon>Fungi</taxon>
        <taxon>Dikarya</taxon>
        <taxon>Ascomycota</taxon>
        <taxon>Pezizomycotina</taxon>
        <taxon>Eurotiomycetes</taxon>
        <taxon>Eurotiomycetidae</taxon>
        <taxon>Eurotiales</taxon>
        <taxon>Aspergillaceae</taxon>
        <taxon>Aspergillus</taxon>
        <taxon>Aspergillus subgen. Circumdati</taxon>
    </lineage>
</organism>
<keyword evidence="5 7" id="KW-1133">Transmembrane helix</keyword>
<evidence type="ECO:0000259" key="8">
    <source>
        <dbReference type="Pfam" id="PF13813"/>
    </source>
</evidence>
<evidence type="ECO:0000256" key="6">
    <source>
        <dbReference type="ARBA" id="ARBA00023136"/>
    </source>
</evidence>
<dbReference type="OMA" id="STAITCR"/>
<dbReference type="eggNOG" id="ENOG502SJEY">
    <property type="taxonomic scope" value="Eukaryota"/>
</dbReference>
<keyword evidence="6 7" id="KW-0472">Membrane</keyword>
<feature type="transmembrane region" description="Helical" evidence="7">
    <location>
        <begin position="359"/>
        <end position="379"/>
    </location>
</feature>
<evidence type="ECO:0000256" key="4">
    <source>
        <dbReference type="ARBA" id="ARBA00022692"/>
    </source>
</evidence>
<reference evidence="10" key="1">
    <citation type="submission" date="2005-09" db="EMBL/GenBank/DDBJ databases">
        <title>Annotation of the Aspergillus terreus NIH2624 genome.</title>
        <authorList>
            <person name="Birren B.W."/>
            <person name="Lander E.S."/>
            <person name="Galagan J.E."/>
            <person name="Nusbaum C."/>
            <person name="Devon K."/>
            <person name="Henn M."/>
            <person name="Ma L.-J."/>
            <person name="Jaffe D.B."/>
            <person name="Butler J."/>
            <person name="Alvarez P."/>
            <person name="Gnerre S."/>
            <person name="Grabherr M."/>
            <person name="Kleber M."/>
            <person name="Mauceli E.W."/>
            <person name="Brockman W."/>
            <person name="Rounsley S."/>
            <person name="Young S.K."/>
            <person name="LaButti K."/>
            <person name="Pushparaj V."/>
            <person name="DeCaprio D."/>
            <person name="Crawford M."/>
            <person name="Koehrsen M."/>
            <person name="Engels R."/>
            <person name="Montgomery P."/>
            <person name="Pearson M."/>
            <person name="Howarth C."/>
            <person name="Larson L."/>
            <person name="Luoma S."/>
            <person name="White J."/>
            <person name="Alvarado L."/>
            <person name="Kodira C.D."/>
            <person name="Zeng Q."/>
            <person name="Oleary S."/>
            <person name="Yandava C."/>
            <person name="Denning D.W."/>
            <person name="Nierman W.C."/>
            <person name="Milne T."/>
            <person name="Madden K."/>
        </authorList>
    </citation>
    <scope>NUCLEOTIDE SEQUENCE [LARGE SCALE GENOMIC DNA]</scope>
    <source>
        <strain evidence="10">NIH 2624 / FGSC A1156</strain>
    </source>
</reference>
<keyword evidence="4 7" id="KW-0812">Transmembrane</keyword>
<dbReference type="AlphaFoldDB" id="Q0CB78"/>
<protein>
    <recommendedName>
        <fullName evidence="8">Wax synthase domain-containing protein</fullName>
    </recommendedName>
</protein>
<feature type="transmembrane region" description="Helical" evidence="7">
    <location>
        <begin position="399"/>
        <end position="420"/>
    </location>
</feature>
<evidence type="ECO:0000256" key="7">
    <source>
        <dbReference type="SAM" id="Phobius"/>
    </source>
</evidence>
<dbReference type="Pfam" id="PF13813">
    <property type="entry name" value="MBOAT_2"/>
    <property type="match status" value="1"/>
</dbReference>
<dbReference type="PANTHER" id="PTHR31595">
    <property type="entry name" value="LONG-CHAIN-ALCOHOL O-FATTY-ACYLTRANSFERASE 3-RELATED"/>
    <property type="match status" value="1"/>
</dbReference>
<feature type="transmembrane region" description="Helical" evidence="7">
    <location>
        <begin position="191"/>
        <end position="213"/>
    </location>
</feature>
<feature type="transmembrane region" description="Helical" evidence="7">
    <location>
        <begin position="149"/>
        <end position="171"/>
    </location>
</feature>
<keyword evidence="3" id="KW-0808">Transferase</keyword>
<dbReference type="InterPro" id="IPR032805">
    <property type="entry name" value="Wax_synthase_dom"/>
</dbReference>
<comment type="similarity">
    <text evidence="2">Belongs to the wax synthase family.</text>
</comment>